<name>A0A8W8KIH6_MAGGI</name>
<protein>
    <submittedName>
        <fullName evidence="2">Uncharacterized protein</fullName>
    </submittedName>
</protein>
<feature type="transmembrane region" description="Helical" evidence="1">
    <location>
        <begin position="173"/>
        <end position="193"/>
    </location>
</feature>
<organism evidence="2 3">
    <name type="scientific">Magallana gigas</name>
    <name type="common">Pacific oyster</name>
    <name type="synonym">Crassostrea gigas</name>
    <dbReference type="NCBI Taxonomy" id="29159"/>
    <lineage>
        <taxon>Eukaryota</taxon>
        <taxon>Metazoa</taxon>
        <taxon>Spiralia</taxon>
        <taxon>Lophotrochozoa</taxon>
        <taxon>Mollusca</taxon>
        <taxon>Bivalvia</taxon>
        <taxon>Autobranchia</taxon>
        <taxon>Pteriomorphia</taxon>
        <taxon>Ostreida</taxon>
        <taxon>Ostreoidea</taxon>
        <taxon>Ostreidae</taxon>
        <taxon>Magallana</taxon>
    </lineage>
</organism>
<keyword evidence="1" id="KW-0472">Membrane</keyword>
<keyword evidence="3" id="KW-1185">Reference proteome</keyword>
<dbReference type="Proteomes" id="UP000005408">
    <property type="component" value="Unassembled WGS sequence"/>
</dbReference>
<reference evidence="2" key="1">
    <citation type="submission" date="2022-08" db="UniProtKB">
        <authorList>
            <consortium name="EnsemblMetazoa"/>
        </authorList>
    </citation>
    <scope>IDENTIFICATION</scope>
    <source>
        <strain evidence="2">05x7-T-G4-1.051#20</strain>
    </source>
</reference>
<accession>A0A8W8KIH6</accession>
<evidence type="ECO:0000313" key="2">
    <source>
        <dbReference type="EnsemblMetazoa" id="G23731.17:cds"/>
    </source>
</evidence>
<dbReference type="AlphaFoldDB" id="A0A8W8KIH6"/>
<keyword evidence="1" id="KW-0812">Transmembrane</keyword>
<evidence type="ECO:0000256" key="1">
    <source>
        <dbReference type="SAM" id="Phobius"/>
    </source>
</evidence>
<dbReference type="EnsemblMetazoa" id="G23731.17">
    <property type="protein sequence ID" value="G23731.17:cds"/>
    <property type="gene ID" value="G23731"/>
</dbReference>
<feature type="transmembrane region" description="Helical" evidence="1">
    <location>
        <begin position="144"/>
        <end position="167"/>
    </location>
</feature>
<proteinExistence type="predicted"/>
<sequence length="244" mass="28076">MPRKGKYEIEDYRYEYWNCLCCWKTQEKPFSVQSHSYEKDFGMNRSTVGDVVENECAGAIVCSACVSVVYQCDRIRDLMAYLWQRLMNQWKKAKCDTALSLKSYKLSFAVNREKWVVLIPRHFRQSVYDPQSLIRSVTSDSINFLSLVPPNFLCLLTAYFMVLMVWYSPLSALIGGALWMGSICLNSALVCFVRHSDYDIYSDFLKCHTNLVQNWARVPALIVTTRLSVTSDEQVGCVDSVSSH</sequence>
<keyword evidence="1" id="KW-1133">Transmembrane helix</keyword>
<evidence type="ECO:0000313" key="3">
    <source>
        <dbReference type="Proteomes" id="UP000005408"/>
    </source>
</evidence>